<dbReference type="CDD" id="cd17323">
    <property type="entry name" value="MFS_Tpo1_MDR_like"/>
    <property type="match status" value="1"/>
</dbReference>
<feature type="transmembrane region" description="Helical" evidence="6">
    <location>
        <begin position="175"/>
        <end position="194"/>
    </location>
</feature>
<dbReference type="Gene3D" id="1.20.1250.20">
    <property type="entry name" value="MFS general substrate transporter like domains"/>
    <property type="match status" value="1"/>
</dbReference>
<feature type="transmembrane region" description="Helical" evidence="6">
    <location>
        <begin position="547"/>
        <end position="567"/>
    </location>
</feature>
<feature type="transmembrane region" description="Helical" evidence="6">
    <location>
        <begin position="579"/>
        <end position="599"/>
    </location>
</feature>
<dbReference type="OMA" id="FQAFGSC"/>
<dbReference type="GeneID" id="14494669"/>
<dbReference type="PANTHER" id="PTHR23502:SF21">
    <property type="entry name" value="DITYROSINE TRANSPORTER 1"/>
    <property type="match status" value="1"/>
</dbReference>
<feature type="region of interest" description="Disordered" evidence="5">
    <location>
        <begin position="23"/>
        <end position="79"/>
    </location>
</feature>
<evidence type="ECO:0000256" key="6">
    <source>
        <dbReference type="SAM" id="Phobius"/>
    </source>
</evidence>
<sequence length="608" mass="68217">MSSQDSEDRKEFIFKQGEGRRYHSVLIDSSVEEQRNLGHYTSNPSAKNEENSDCSPIRNTPRIQESINQTSTETERLLDGSNSKISTKIEIENKLSNEFAYSTETEIEKQSVPEQAVPITEEIPYTKFTKAQQFVIFCIIVYIGFLGPMCGNIYIPALPILQEEFQVTTTTINGTVSIFMGLFAFMPLVWGMFADFGGRKFLYIISLFIFTVANILLASLPANIIALYLVRVLQVVGASAAISLGTGTVADISPPKHRGKSVALFMLGPNMGPIIAPIIAGLILMNSNQWRWLFGFSAICTGVALMIVIVILPETLRCIVGNNDPKWSRSQRGTSQYNESKEKFEGDREEIREIESLNDPRWNLCSNLGIQKPVSDDEQFKQLYPKPPKPTLKQYGKLFIYPPITLVSTSIAFLFSSYYGFSVTFAHFLKEDYNYGMLQIGGAYSCPGICMILGSQSGGWLSDNLRKRWLKKNEGQNFPIERRLVLQFIGIVLSIIGSIGYGWSIKKHYHIAIVLMFSGFLAFGLTWCNNTTMTYLTELIPRRVSGVIAVCSFFRNVGAAVSAAISMKLVDKIGVEWTFTYFGVCNLIPLFILIVLIYMGRKWKPIES</sequence>
<comment type="subcellular location">
    <subcellularLocation>
        <location evidence="1">Membrane</location>
        <topology evidence="1">Multi-pass membrane protein</topology>
    </subcellularLocation>
</comment>
<evidence type="ECO:0000259" key="7">
    <source>
        <dbReference type="PROSITE" id="PS50850"/>
    </source>
</evidence>
<dbReference type="KEGG" id="tbl:TBLA_0B04480"/>
<gene>
    <name evidence="8" type="primary">TBLA0B04480</name>
    <name evidence="8" type="ORF">TBLA_0B04480</name>
</gene>
<dbReference type="PANTHER" id="PTHR23502">
    <property type="entry name" value="MAJOR FACILITATOR SUPERFAMILY"/>
    <property type="match status" value="1"/>
</dbReference>
<feature type="transmembrane region" description="Helical" evidence="6">
    <location>
        <begin position="441"/>
        <end position="463"/>
    </location>
</feature>
<dbReference type="GO" id="GO:0005628">
    <property type="term" value="C:prospore membrane"/>
    <property type="evidence" value="ECO:0007669"/>
    <property type="project" value="EnsemblFungi"/>
</dbReference>
<dbReference type="FunCoup" id="I2GYT2">
    <property type="interactions" value="35"/>
</dbReference>
<dbReference type="AlphaFoldDB" id="I2GYT2"/>
<feature type="transmembrane region" description="Helical" evidence="6">
    <location>
        <begin position="509"/>
        <end position="527"/>
    </location>
</feature>
<feature type="domain" description="Major facilitator superfamily (MFS) profile" evidence="7">
    <location>
        <begin position="136"/>
        <end position="601"/>
    </location>
</feature>
<dbReference type="GO" id="GO:0005886">
    <property type="term" value="C:plasma membrane"/>
    <property type="evidence" value="ECO:0007669"/>
    <property type="project" value="TreeGrafter"/>
</dbReference>
<evidence type="ECO:0000256" key="5">
    <source>
        <dbReference type="SAM" id="MobiDB-lite"/>
    </source>
</evidence>
<dbReference type="HOGENOM" id="CLU_008455_8_7_1"/>
<dbReference type="PROSITE" id="PS50850">
    <property type="entry name" value="MFS"/>
    <property type="match status" value="1"/>
</dbReference>
<feature type="transmembrane region" description="Helical" evidence="6">
    <location>
        <begin position="484"/>
        <end position="503"/>
    </location>
</feature>
<dbReference type="GO" id="GO:0005275">
    <property type="term" value="F:amine transmembrane transporter activity"/>
    <property type="evidence" value="ECO:0007669"/>
    <property type="project" value="EnsemblFungi"/>
</dbReference>
<dbReference type="InParanoid" id="I2GYT2"/>
<feature type="transmembrane region" description="Helical" evidence="6">
    <location>
        <begin position="262"/>
        <end position="284"/>
    </location>
</feature>
<dbReference type="Proteomes" id="UP000002866">
    <property type="component" value="Chromosome 2"/>
</dbReference>
<evidence type="ECO:0000256" key="3">
    <source>
        <dbReference type="ARBA" id="ARBA00022989"/>
    </source>
</evidence>
<organism evidence="8 9">
    <name type="scientific">Henningerozyma blattae (strain ATCC 34711 / CBS 6284 / DSM 70876 / NBRC 10599 / NRRL Y-10934 / UCD 77-7)</name>
    <name type="common">Yeast</name>
    <name type="synonym">Tetrapisispora blattae</name>
    <dbReference type="NCBI Taxonomy" id="1071380"/>
    <lineage>
        <taxon>Eukaryota</taxon>
        <taxon>Fungi</taxon>
        <taxon>Dikarya</taxon>
        <taxon>Ascomycota</taxon>
        <taxon>Saccharomycotina</taxon>
        <taxon>Saccharomycetes</taxon>
        <taxon>Saccharomycetales</taxon>
        <taxon>Saccharomycetaceae</taxon>
        <taxon>Henningerozyma</taxon>
    </lineage>
</organism>
<dbReference type="OrthoDB" id="3066029at2759"/>
<keyword evidence="3 6" id="KW-1133">Transmembrane helix</keyword>
<feature type="compositionally biased region" description="Polar residues" evidence="5">
    <location>
        <begin position="53"/>
        <end position="72"/>
    </location>
</feature>
<evidence type="ECO:0000313" key="8">
    <source>
        <dbReference type="EMBL" id="CCH59284.1"/>
    </source>
</evidence>
<reference evidence="8 9" key="1">
    <citation type="journal article" date="2011" name="Proc. Natl. Acad. Sci. U.S.A.">
        <title>Evolutionary erosion of yeast sex chromosomes by mating-type switching accidents.</title>
        <authorList>
            <person name="Gordon J.L."/>
            <person name="Armisen D."/>
            <person name="Proux-Wera E."/>
            <person name="Oheigeartaigh S.S."/>
            <person name="Byrne K.P."/>
            <person name="Wolfe K.H."/>
        </authorList>
    </citation>
    <scope>NUCLEOTIDE SEQUENCE [LARGE SCALE GENOMIC DNA]</scope>
    <source>
        <strain evidence="9">ATCC 34711 / CBS 6284 / DSM 70876 / NBRC 10599 / NRRL Y-10934 / UCD 77-7</strain>
    </source>
</reference>
<feature type="transmembrane region" description="Helical" evidence="6">
    <location>
        <begin position="290"/>
        <end position="312"/>
    </location>
</feature>
<evidence type="ECO:0000313" key="9">
    <source>
        <dbReference type="Proteomes" id="UP000002866"/>
    </source>
</evidence>
<dbReference type="InterPro" id="IPR011701">
    <property type="entry name" value="MFS"/>
</dbReference>
<protein>
    <recommendedName>
        <fullName evidence="7">Major facilitator superfamily (MFS) profile domain-containing protein</fullName>
    </recommendedName>
</protein>
<dbReference type="SUPFAM" id="SSF103473">
    <property type="entry name" value="MFS general substrate transporter"/>
    <property type="match status" value="1"/>
</dbReference>
<dbReference type="InterPro" id="IPR036259">
    <property type="entry name" value="MFS_trans_sf"/>
</dbReference>
<feature type="transmembrane region" description="Helical" evidence="6">
    <location>
        <begin position="134"/>
        <end position="155"/>
    </location>
</feature>
<keyword evidence="2 6" id="KW-0812">Transmembrane</keyword>
<dbReference type="Pfam" id="PF07690">
    <property type="entry name" value="MFS_1"/>
    <property type="match status" value="1"/>
</dbReference>
<dbReference type="EMBL" id="HE806317">
    <property type="protein sequence ID" value="CCH59284.1"/>
    <property type="molecule type" value="Genomic_DNA"/>
</dbReference>
<evidence type="ECO:0000256" key="1">
    <source>
        <dbReference type="ARBA" id="ARBA00004141"/>
    </source>
</evidence>
<dbReference type="eggNOG" id="KOG0255">
    <property type="taxonomic scope" value="Eukaryota"/>
</dbReference>
<keyword evidence="4 6" id="KW-0472">Membrane</keyword>
<dbReference type="InterPro" id="IPR020846">
    <property type="entry name" value="MFS_dom"/>
</dbReference>
<evidence type="ECO:0000256" key="2">
    <source>
        <dbReference type="ARBA" id="ARBA00022692"/>
    </source>
</evidence>
<feature type="transmembrane region" description="Helical" evidence="6">
    <location>
        <begin position="201"/>
        <end position="222"/>
    </location>
</feature>
<dbReference type="RefSeq" id="XP_004178803.1">
    <property type="nucleotide sequence ID" value="XM_004178755.1"/>
</dbReference>
<feature type="transmembrane region" description="Helical" evidence="6">
    <location>
        <begin position="228"/>
        <end position="250"/>
    </location>
</feature>
<accession>I2GYT2</accession>
<evidence type="ECO:0000256" key="4">
    <source>
        <dbReference type="ARBA" id="ARBA00023136"/>
    </source>
</evidence>
<feature type="transmembrane region" description="Helical" evidence="6">
    <location>
        <begin position="398"/>
        <end position="421"/>
    </location>
</feature>
<name>I2GYT2_HENB6</name>
<keyword evidence="9" id="KW-1185">Reference proteome</keyword>
<proteinExistence type="predicted"/>
<dbReference type="GO" id="GO:0030476">
    <property type="term" value="P:ascospore wall assembly"/>
    <property type="evidence" value="ECO:0007669"/>
    <property type="project" value="EnsemblFungi"/>
</dbReference>